<organism evidence="1 2">
    <name type="scientific">Gigaspora margarita</name>
    <dbReference type="NCBI Taxonomy" id="4874"/>
    <lineage>
        <taxon>Eukaryota</taxon>
        <taxon>Fungi</taxon>
        <taxon>Fungi incertae sedis</taxon>
        <taxon>Mucoromycota</taxon>
        <taxon>Glomeromycotina</taxon>
        <taxon>Glomeromycetes</taxon>
        <taxon>Diversisporales</taxon>
        <taxon>Gigasporaceae</taxon>
        <taxon>Gigaspora</taxon>
    </lineage>
</organism>
<proteinExistence type="predicted"/>
<sequence>SHSEALNIHRDELSEITNVHMSHYCGICGQAGHNSRTCNLDNTTQDGYNDTESDNLSLSVEKYNEENLNIESTAKNYTSYENTSRHYSACGQVGYNARTCKNQTDDKNNDLPLSIPRHNVESFSTVDKNLTSYDNKLRHCGTCGQTGHNARICCGKN</sequence>
<accession>A0ABN7WKN6</accession>
<protein>
    <submittedName>
        <fullName evidence="1">41769_t:CDS:1</fullName>
    </submittedName>
</protein>
<evidence type="ECO:0000313" key="1">
    <source>
        <dbReference type="EMBL" id="CAG8834689.1"/>
    </source>
</evidence>
<keyword evidence="2" id="KW-1185">Reference proteome</keyword>
<dbReference type="EMBL" id="CAJVQB010049930">
    <property type="protein sequence ID" value="CAG8834689.1"/>
    <property type="molecule type" value="Genomic_DNA"/>
</dbReference>
<name>A0ABN7WKN6_GIGMA</name>
<feature type="non-terminal residue" evidence="1">
    <location>
        <position position="1"/>
    </location>
</feature>
<dbReference type="Proteomes" id="UP000789901">
    <property type="component" value="Unassembled WGS sequence"/>
</dbReference>
<evidence type="ECO:0000313" key="2">
    <source>
        <dbReference type="Proteomes" id="UP000789901"/>
    </source>
</evidence>
<dbReference type="Gene3D" id="4.10.60.10">
    <property type="entry name" value="Zinc finger, CCHC-type"/>
    <property type="match status" value="1"/>
</dbReference>
<comment type="caution">
    <text evidence="1">The sequence shown here is derived from an EMBL/GenBank/DDBJ whole genome shotgun (WGS) entry which is preliminary data.</text>
</comment>
<gene>
    <name evidence="1" type="ORF">GMARGA_LOCUS32193</name>
</gene>
<reference evidence="1 2" key="1">
    <citation type="submission" date="2021-06" db="EMBL/GenBank/DDBJ databases">
        <authorList>
            <person name="Kallberg Y."/>
            <person name="Tangrot J."/>
            <person name="Rosling A."/>
        </authorList>
    </citation>
    <scope>NUCLEOTIDE SEQUENCE [LARGE SCALE GENOMIC DNA]</scope>
    <source>
        <strain evidence="1 2">120-4 pot B 10/14</strain>
    </source>
</reference>